<name>A0ABP7U089_9PSEU</name>
<organism evidence="2 3">
    <name type="scientific">Allokutzneria multivorans</name>
    <dbReference type="NCBI Taxonomy" id="1142134"/>
    <lineage>
        <taxon>Bacteria</taxon>
        <taxon>Bacillati</taxon>
        <taxon>Actinomycetota</taxon>
        <taxon>Actinomycetes</taxon>
        <taxon>Pseudonocardiales</taxon>
        <taxon>Pseudonocardiaceae</taxon>
        <taxon>Allokutzneria</taxon>
    </lineage>
</organism>
<sequence length="443" mass="47753">MGAEGGLDLAEFDAEAADLDLVVGAAEVLKLPGGRPAHEVAGGVHARAGAEGVGHESRRGQAAAVEVAARDLGAGEVQLTGDAGRHGPEAAVQHVGLEVAQGAADHRAGAANARGDGVDGDLCGAVEVVARGPVNRSQLTPQGFAQRLAAEHEDLGLVRAGEQACGDELLHVGRGEVEEVDAPGPHVGDQRVGVEPDGVLQQVQLVAVGQQDRALPRGVEGEHRGQRHPEPPATGVGHEVVAVVEEQVHQVAVLDDDSFGQARRPRGEDDVRALLGLDRHVWIRGGKRVHIGQIGRAGHEDHRVGVGQHRLTPRCRKAGVDRQVHRSRLEHREDRDDHLRRARQAQRDHALRPGSRSDQLVRQAVRALVQLLVGQLVRAAHERGLMWTLSDLRFEQLDVAVARNVELRAVPLLGDPRQRTRVHQRELVKARVDRERFEQRGQV</sequence>
<dbReference type="Proteomes" id="UP001501747">
    <property type="component" value="Unassembled WGS sequence"/>
</dbReference>
<evidence type="ECO:0000313" key="2">
    <source>
        <dbReference type="EMBL" id="GAA4033883.1"/>
    </source>
</evidence>
<gene>
    <name evidence="2" type="ORF">GCM10022247_68700</name>
</gene>
<feature type="compositionally biased region" description="Basic and acidic residues" evidence="1">
    <location>
        <begin position="330"/>
        <end position="351"/>
    </location>
</feature>
<accession>A0ABP7U089</accession>
<reference evidence="3" key="1">
    <citation type="journal article" date="2019" name="Int. J. Syst. Evol. Microbiol.">
        <title>The Global Catalogue of Microorganisms (GCM) 10K type strain sequencing project: providing services to taxonomists for standard genome sequencing and annotation.</title>
        <authorList>
            <consortium name="The Broad Institute Genomics Platform"/>
            <consortium name="The Broad Institute Genome Sequencing Center for Infectious Disease"/>
            <person name="Wu L."/>
            <person name="Ma J."/>
        </authorList>
    </citation>
    <scope>NUCLEOTIDE SEQUENCE [LARGE SCALE GENOMIC DNA]</scope>
    <source>
        <strain evidence="3">JCM 17342</strain>
    </source>
</reference>
<keyword evidence="3" id="KW-1185">Reference proteome</keyword>
<evidence type="ECO:0000313" key="3">
    <source>
        <dbReference type="Proteomes" id="UP001501747"/>
    </source>
</evidence>
<dbReference type="EMBL" id="BAABAL010000024">
    <property type="protein sequence ID" value="GAA4033883.1"/>
    <property type="molecule type" value="Genomic_DNA"/>
</dbReference>
<proteinExistence type="predicted"/>
<protein>
    <submittedName>
        <fullName evidence="2">Uncharacterized protein</fullName>
    </submittedName>
</protein>
<comment type="caution">
    <text evidence="2">The sequence shown here is derived from an EMBL/GenBank/DDBJ whole genome shotgun (WGS) entry which is preliminary data.</text>
</comment>
<evidence type="ECO:0000256" key="1">
    <source>
        <dbReference type="SAM" id="MobiDB-lite"/>
    </source>
</evidence>
<feature type="region of interest" description="Disordered" evidence="1">
    <location>
        <begin position="317"/>
        <end position="357"/>
    </location>
</feature>